<evidence type="ECO:0000313" key="6">
    <source>
        <dbReference type="Proteomes" id="UP000078200"/>
    </source>
</evidence>
<name>A0A1A9UIP7_GLOAU</name>
<evidence type="ECO:0000313" key="5">
    <source>
        <dbReference type="EnsemblMetazoa" id="GAUT006181-PA"/>
    </source>
</evidence>
<dbReference type="GO" id="GO:0099078">
    <property type="term" value="C:BORC complex"/>
    <property type="evidence" value="ECO:0007669"/>
    <property type="project" value="TreeGrafter"/>
</dbReference>
<comment type="similarity">
    <text evidence="2">Belongs to the BORCS8 family.</text>
</comment>
<reference evidence="5" key="1">
    <citation type="submission" date="2020-05" db="UniProtKB">
        <authorList>
            <consortium name="EnsemblMetazoa"/>
        </authorList>
    </citation>
    <scope>IDENTIFICATION</scope>
    <source>
        <strain evidence="5">TTRI</strain>
    </source>
</reference>
<evidence type="ECO:0000256" key="3">
    <source>
        <dbReference type="ARBA" id="ARBA00023136"/>
    </source>
</evidence>
<keyword evidence="4" id="KW-0458">Lysosome</keyword>
<sequence length="177" mass="20546">MWQIAKKSTGLQDSELVSKTRKASEKISENIYIVANDPSLAFYRIQEHVRKVIQPILDKRLEVIHLQNNLQGHCYDMEYSVGAIRGIENSEKFFRNIQELIKTSIFLKQQLKYEEGKTKTDKDSTNSVYKRFSAHLTLDFPDFSGVVRETSQRMETIIISNRGQNIGELQRSHTTLH</sequence>
<organism evidence="5 6">
    <name type="scientific">Glossina austeni</name>
    <name type="common">Savannah tsetse fly</name>
    <dbReference type="NCBI Taxonomy" id="7395"/>
    <lineage>
        <taxon>Eukaryota</taxon>
        <taxon>Metazoa</taxon>
        <taxon>Ecdysozoa</taxon>
        <taxon>Arthropoda</taxon>
        <taxon>Hexapoda</taxon>
        <taxon>Insecta</taxon>
        <taxon>Pterygota</taxon>
        <taxon>Neoptera</taxon>
        <taxon>Endopterygota</taxon>
        <taxon>Diptera</taxon>
        <taxon>Brachycera</taxon>
        <taxon>Muscomorpha</taxon>
        <taxon>Hippoboscoidea</taxon>
        <taxon>Glossinidae</taxon>
        <taxon>Glossina</taxon>
    </lineage>
</organism>
<evidence type="ECO:0000256" key="4">
    <source>
        <dbReference type="ARBA" id="ARBA00023228"/>
    </source>
</evidence>
<dbReference type="Pfam" id="PF10167">
    <property type="entry name" value="BORCS8"/>
    <property type="match status" value="1"/>
</dbReference>
<keyword evidence="3" id="KW-0472">Membrane</keyword>
<comment type="subcellular location">
    <subcellularLocation>
        <location evidence="1">Lysosome membrane</location>
    </subcellularLocation>
</comment>
<dbReference type="PANTHER" id="PTHR21146:SF0">
    <property type="entry name" value="BLOC-1-RELATED COMPLEX SUBUNIT 8"/>
    <property type="match status" value="1"/>
</dbReference>
<evidence type="ECO:0000256" key="2">
    <source>
        <dbReference type="ARBA" id="ARBA00010463"/>
    </source>
</evidence>
<accession>A0A1A9UIP7</accession>
<dbReference type="VEuPathDB" id="VectorBase:GAUT006181"/>
<dbReference type="STRING" id="7395.A0A1A9UIP7"/>
<dbReference type="GO" id="GO:0005765">
    <property type="term" value="C:lysosomal membrane"/>
    <property type="evidence" value="ECO:0007669"/>
    <property type="project" value="UniProtKB-SubCell"/>
</dbReference>
<dbReference type="PANTHER" id="PTHR21146">
    <property type="entry name" value="MEF2B PROTEIN"/>
    <property type="match status" value="1"/>
</dbReference>
<protein>
    <recommendedName>
        <fullName evidence="7">Protein MEF2BNB homolog</fullName>
    </recommendedName>
</protein>
<evidence type="ECO:0000256" key="1">
    <source>
        <dbReference type="ARBA" id="ARBA00004656"/>
    </source>
</evidence>
<dbReference type="EnsemblMetazoa" id="GAUT006181-RA">
    <property type="protein sequence ID" value="GAUT006181-PA"/>
    <property type="gene ID" value="GAUT006181"/>
</dbReference>
<dbReference type="Proteomes" id="UP000078200">
    <property type="component" value="Unassembled WGS sequence"/>
</dbReference>
<dbReference type="AlphaFoldDB" id="A0A1A9UIP7"/>
<evidence type="ECO:0008006" key="7">
    <source>
        <dbReference type="Google" id="ProtNLM"/>
    </source>
</evidence>
<keyword evidence="6" id="KW-1185">Reference proteome</keyword>
<proteinExistence type="inferred from homology"/>
<dbReference type="InterPro" id="IPR019320">
    <property type="entry name" value="BORCS8"/>
</dbReference>